<evidence type="ECO:0000313" key="1">
    <source>
        <dbReference type="EMBL" id="MBO1323267.1"/>
    </source>
</evidence>
<proteinExistence type="predicted"/>
<name>A0A8J7U6Z5_9BACT</name>
<dbReference type="Proteomes" id="UP000664417">
    <property type="component" value="Unassembled WGS sequence"/>
</dbReference>
<dbReference type="InterPro" id="IPR013381">
    <property type="entry name" value="CRISPR-assoc_prot_Cse1"/>
</dbReference>
<reference evidence="1" key="1">
    <citation type="submission" date="2021-03" db="EMBL/GenBank/DDBJ databases">
        <authorList>
            <person name="Wang G."/>
        </authorList>
    </citation>
    <scope>NUCLEOTIDE SEQUENCE</scope>
    <source>
        <strain evidence="1">KCTC 12899</strain>
    </source>
</reference>
<dbReference type="Pfam" id="PF09481">
    <property type="entry name" value="CRISPR_Cse1"/>
    <property type="match status" value="1"/>
</dbReference>
<dbReference type="AlphaFoldDB" id="A0A8J7U6Z5"/>
<organism evidence="1 2">
    <name type="scientific">Acanthopleuribacter pedis</name>
    <dbReference type="NCBI Taxonomy" id="442870"/>
    <lineage>
        <taxon>Bacteria</taxon>
        <taxon>Pseudomonadati</taxon>
        <taxon>Acidobacteriota</taxon>
        <taxon>Holophagae</taxon>
        <taxon>Acanthopleuribacterales</taxon>
        <taxon>Acanthopleuribacteraceae</taxon>
        <taxon>Acanthopleuribacter</taxon>
    </lineage>
</organism>
<protein>
    <submittedName>
        <fullName evidence="1">Type I-E CRISPR-associated protein Cse1/CasA</fullName>
    </submittedName>
</protein>
<sequence length="487" mass="54562">MANFLDEIAWVPCMSASGKVMLTLHDFLMQADRVHDFAVAAPTKKASLWLSLCSWTASAVRRKGLDPRTYSFEDVAAYLKVHRGWFDADRFCQVPAYAQLSAKKAVLLSVLETELESGNNPNFFTKMDADRPKNYTAPEVALTLLQGHWYGLAGLGGGVGKENLSFTDCPASRCLVLVRKTENLEKMLRYNVDLLLRDAAVVADFVPAWERADGGADFLEEDKKLRPDVPLYLSFGLHRAFQVVWEGARARFLRRAKGAVVPELALIMCRMIAAQDREEVSVAGSRVLKVRADPKRAVWRDLHSILECLKMSQAVFDKPKRALVIEVFGMFTPSQAKIEGETGSVFHIPVEVVYDKKMREGLKEGLDLFDKGGRRLYATLRSGCEKAISQAKQKGDRDHVNKLLARSAAFDTYWDDCAVHFFGQLLPGLVTDRPAALGAAKQASNHFIRKAQNVFLSEFPKGSSWYRLAGYLQSRFMPTTKKQEVKL</sequence>
<comment type="caution">
    <text evidence="1">The sequence shown here is derived from an EMBL/GenBank/DDBJ whole genome shotgun (WGS) entry which is preliminary data.</text>
</comment>
<gene>
    <name evidence="1" type="ORF">J3U88_32680</name>
</gene>
<accession>A0A8J7U6Z5</accession>
<evidence type="ECO:0000313" key="2">
    <source>
        <dbReference type="Proteomes" id="UP000664417"/>
    </source>
</evidence>
<dbReference type="EMBL" id="JAFREP010000055">
    <property type="protein sequence ID" value="MBO1323267.1"/>
    <property type="molecule type" value="Genomic_DNA"/>
</dbReference>
<keyword evidence="2" id="KW-1185">Reference proteome</keyword>